<dbReference type="Pfam" id="PF00669">
    <property type="entry name" value="Flagellin_N"/>
    <property type="match status" value="1"/>
</dbReference>
<dbReference type="EMBL" id="JAEKCZ010000015">
    <property type="protein sequence ID" value="MBJ2258142.1"/>
    <property type="molecule type" value="Genomic_DNA"/>
</dbReference>
<keyword evidence="7" id="KW-0282">Flagellum</keyword>
<evidence type="ECO:0000313" key="10">
    <source>
        <dbReference type="Proteomes" id="UP000658390"/>
    </source>
</evidence>
<evidence type="ECO:0000259" key="6">
    <source>
        <dbReference type="Pfam" id="PF00669"/>
    </source>
</evidence>
<dbReference type="Proteomes" id="UP000182058">
    <property type="component" value="Chromosome I"/>
</dbReference>
<dbReference type="GO" id="GO:0005576">
    <property type="term" value="C:extracellular region"/>
    <property type="evidence" value="ECO:0007669"/>
    <property type="project" value="UniProtKB-SubCell"/>
</dbReference>
<sequence>MRVTNVQTSALMHANMNRNAEAIGKLQAQIGSGLRIQRPSDDPIANARLMRIEREQASLGQYNLNIGRVSDNLMVQETYLKSGSDAMLSVRDLLLWAGNDSNSGEDLSAIADEMSSLEHSIMSYFNAKDEAGNYMFSGTLSDTQAVTFDPASGIYSVTGNDQHRQAVVGNGVMIDDNVTAREILGPNADLLNTLHSLVDSLKTAPNDPATRQQLKDTLDTLDQTHGRVLGGLTELGGRQNTLTLLGNGNADVSLANQKVQGDLSQLDLGAAFLQVSGYELSMQASQKVYTRVAAISLFDLM</sequence>
<dbReference type="PANTHER" id="PTHR42792:SF1">
    <property type="entry name" value="FLAGELLAR HOOK-ASSOCIATED PROTEIN 3"/>
    <property type="match status" value="1"/>
</dbReference>
<organism evidence="7 10">
    <name type="scientific">Pseudomonas psychrophila</name>
    <dbReference type="NCBI Taxonomy" id="122355"/>
    <lineage>
        <taxon>Bacteria</taxon>
        <taxon>Pseudomonadati</taxon>
        <taxon>Pseudomonadota</taxon>
        <taxon>Gammaproteobacteria</taxon>
        <taxon>Pseudomonadales</taxon>
        <taxon>Pseudomonadaceae</taxon>
        <taxon>Pseudomonas</taxon>
    </lineage>
</organism>
<dbReference type="InterPro" id="IPR001029">
    <property type="entry name" value="Flagellin_N"/>
</dbReference>
<dbReference type="RefSeq" id="WP_019825507.1">
    <property type="nucleotide sequence ID" value="NZ_ATLR01000019.1"/>
</dbReference>
<name>A0A8I1FP91_9PSED</name>
<evidence type="ECO:0000256" key="3">
    <source>
        <dbReference type="ARBA" id="ARBA00005709"/>
    </source>
</evidence>
<evidence type="ECO:0000256" key="4">
    <source>
        <dbReference type="ARBA" id="ARBA00022525"/>
    </source>
</evidence>
<evidence type="ECO:0000313" key="8">
    <source>
        <dbReference type="EMBL" id="SDU65308.1"/>
    </source>
</evidence>
<reference evidence="7" key="2">
    <citation type="submission" date="2020-12" db="EMBL/GenBank/DDBJ databases">
        <title>Antibiotic resistance and phylogeny of Pseudomonas spp. isolated over three decades from chicken meat in the Norwegian food chain.</title>
        <authorList>
            <person name="Moen B."/>
        </authorList>
    </citation>
    <scope>NUCLEOTIDE SEQUENCE</scope>
    <source>
        <strain evidence="7">MF6762</strain>
    </source>
</reference>
<evidence type="ECO:0000313" key="9">
    <source>
        <dbReference type="Proteomes" id="UP000182058"/>
    </source>
</evidence>
<dbReference type="Gene3D" id="1.20.1330.10">
    <property type="entry name" value="f41 fragment of flagellin, N-terminal domain"/>
    <property type="match status" value="1"/>
</dbReference>
<dbReference type="NCBIfam" id="TIGR02550">
    <property type="entry name" value="flagell_flgL"/>
    <property type="match status" value="1"/>
</dbReference>
<dbReference type="InterPro" id="IPR013384">
    <property type="entry name" value="Flagell_FlgL"/>
</dbReference>
<accession>A0A8I1FP91</accession>
<dbReference type="GO" id="GO:0009424">
    <property type="term" value="C:bacterial-type flagellum hook"/>
    <property type="evidence" value="ECO:0007669"/>
    <property type="project" value="InterPro"/>
</dbReference>
<keyword evidence="7" id="KW-0966">Cell projection</keyword>
<dbReference type="GO" id="GO:0005198">
    <property type="term" value="F:structural molecule activity"/>
    <property type="evidence" value="ECO:0007669"/>
    <property type="project" value="InterPro"/>
</dbReference>
<dbReference type="GeneID" id="96621070"/>
<dbReference type="GO" id="GO:0071973">
    <property type="term" value="P:bacterial-type flagellum-dependent cell motility"/>
    <property type="evidence" value="ECO:0007669"/>
    <property type="project" value="InterPro"/>
</dbReference>
<dbReference type="PANTHER" id="PTHR42792">
    <property type="entry name" value="FLAGELLIN"/>
    <property type="match status" value="1"/>
</dbReference>
<feature type="domain" description="Flagellin N-terminal" evidence="6">
    <location>
        <begin position="8"/>
        <end position="139"/>
    </location>
</feature>
<evidence type="ECO:0000256" key="5">
    <source>
        <dbReference type="ARBA" id="ARBA00023143"/>
    </source>
</evidence>
<protein>
    <submittedName>
        <fullName evidence="8">Flagellar hook-associated protein 3 FlgL</fullName>
    </submittedName>
    <submittedName>
        <fullName evidence="7">Flagellar hook-associated protein FlgL</fullName>
    </submittedName>
</protein>
<dbReference type="Proteomes" id="UP000658390">
    <property type="component" value="Unassembled WGS sequence"/>
</dbReference>
<dbReference type="InterPro" id="IPR001492">
    <property type="entry name" value="Flagellin"/>
</dbReference>
<dbReference type="EMBL" id="LT629795">
    <property type="protein sequence ID" value="SDU65308.1"/>
    <property type="molecule type" value="Genomic_DNA"/>
</dbReference>
<dbReference type="OrthoDB" id="9768249at2"/>
<dbReference type="AlphaFoldDB" id="A0A8I1FP91"/>
<comment type="similarity">
    <text evidence="3">Belongs to the bacterial flagellin family.</text>
</comment>
<evidence type="ECO:0000313" key="7">
    <source>
        <dbReference type="EMBL" id="MBJ2258142.1"/>
    </source>
</evidence>
<evidence type="ECO:0000256" key="1">
    <source>
        <dbReference type="ARBA" id="ARBA00004365"/>
    </source>
</evidence>
<keyword evidence="7" id="KW-0969">Cilium</keyword>
<dbReference type="SUPFAM" id="SSF64518">
    <property type="entry name" value="Phase 1 flagellin"/>
    <property type="match status" value="1"/>
</dbReference>
<keyword evidence="9" id="KW-1185">Reference proteome</keyword>
<gene>
    <name evidence="7" type="primary">flgL</name>
    <name evidence="7" type="ORF">JFT45_16660</name>
    <name evidence="8" type="ORF">SAMN04490201_3494</name>
</gene>
<evidence type="ECO:0000256" key="2">
    <source>
        <dbReference type="ARBA" id="ARBA00004613"/>
    </source>
</evidence>
<comment type="subcellular location">
    <subcellularLocation>
        <location evidence="1">Bacterial flagellum</location>
    </subcellularLocation>
    <subcellularLocation>
        <location evidence="2">Secreted</location>
    </subcellularLocation>
</comment>
<proteinExistence type="inferred from homology"/>
<keyword evidence="5" id="KW-0975">Bacterial flagellum</keyword>
<keyword evidence="4" id="KW-0964">Secreted</keyword>
<reference evidence="8 9" key="1">
    <citation type="submission" date="2016-10" db="EMBL/GenBank/DDBJ databases">
        <authorList>
            <person name="Varghese N."/>
            <person name="Submissions S."/>
        </authorList>
    </citation>
    <scope>NUCLEOTIDE SEQUENCE [LARGE SCALE GENOMIC DNA]</scope>
    <source>
        <strain evidence="8 9">BS3667</strain>
    </source>
</reference>